<proteinExistence type="predicted"/>
<sequence length="179" mass="20815">MKLLNITLLFAVVLLSCNGGKNGYAKKLSNSLIEDSVLFETDHTSNSIDNENWVSNNSLLDDYSLNNLESEQSLRQIQWFDIPEIFKESPLDMNNISIYNDAAIFFCKNEMYNEARIILLEITKKYPEKEDEWLTLGDAQWGNGDEEDARESYNIYLKLMKRGNKDLVQIPKRVYERVD</sequence>
<accession>A0A6H0KVL6</accession>
<protein>
    <recommendedName>
        <fullName evidence="3">Tetratricopeptide repeat protein</fullName>
    </recommendedName>
</protein>
<reference evidence="1 2" key="1">
    <citation type="submission" date="2020-03" db="EMBL/GenBank/DDBJ databases">
        <title>Genomic analysis of Bacteroides faecium CBA7301.</title>
        <authorList>
            <person name="Kim J."/>
            <person name="Roh S.W."/>
        </authorList>
    </citation>
    <scope>NUCLEOTIDE SEQUENCE [LARGE SCALE GENOMIC DNA]</scope>
    <source>
        <strain evidence="1 2">CBA7301</strain>
    </source>
</reference>
<dbReference type="RefSeq" id="WP_167967050.1">
    <property type="nucleotide sequence ID" value="NZ_CP050831.1"/>
</dbReference>
<dbReference type="SUPFAM" id="SSF48452">
    <property type="entry name" value="TPR-like"/>
    <property type="match status" value="1"/>
</dbReference>
<dbReference type="KEGG" id="bfc:BacF7301_25775"/>
<evidence type="ECO:0000313" key="1">
    <source>
        <dbReference type="EMBL" id="QIU97355.1"/>
    </source>
</evidence>
<name>A0A6H0KVL6_9BACE</name>
<dbReference type="Gene3D" id="1.25.40.10">
    <property type="entry name" value="Tetratricopeptide repeat domain"/>
    <property type="match status" value="1"/>
</dbReference>
<keyword evidence="2" id="KW-1185">Reference proteome</keyword>
<evidence type="ECO:0000313" key="2">
    <source>
        <dbReference type="Proteomes" id="UP000501780"/>
    </source>
</evidence>
<dbReference type="PROSITE" id="PS51257">
    <property type="entry name" value="PROKAR_LIPOPROTEIN"/>
    <property type="match status" value="1"/>
</dbReference>
<dbReference type="AlphaFoldDB" id="A0A6H0KVL6"/>
<dbReference type="EMBL" id="CP050831">
    <property type="protein sequence ID" value="QIU97355.1"/>
    <property type="molecule type" value="Genomic_DNA"/>
</dbReference>
<dbReference type="InterPro" id="IPR011990">
    <property type="entry name" value="TPR-like_helical_dom_sf"/>
</dbReference>
<dbReference type="Proteomes" id="UP000501780">
    <property type="component" value="Chromosome"/>
</dbReference>
<evidence type="ECO:0008006" key="3">
    <source>
        <dbReference type="Google" id="ProtNLM"/>
    </source>
</evidence>
<organism evidence="1 2">
    <name type="scientific">Bacteroides faecium</name>
    <dbReference type="NCBI Taxonomy" id="2715212"/>
    <lineage>
        <taxon>Bacteria</taxon>
        <taxon>Pseudomonadati</taxon>
        <taxon>Bacteroidota</taxon>
        <taxon>Bacteroidia</taxon>
        <taxon>Bacteroidales</taxon>
        <taxon>Bacteroidaceae</taxon>
        <taxon>Bacteroides</taxon>
    </lineage>
</organism>
<gene>
    <name evidence="1" type="ORF">BacF7301_25775</name>
</gene>